<dbReference type="Pfam" id="PF13593">
    <property type="entry name" value="SBF_like"/>
    <property type="match status" value="1"/>
</dbReference>
<dbReference type="EMBL" id="JACVVK020000274">
    <property type="protein sequence ID" value="KAK7480775.1"/>
    <property type="molecule type" value="Genomic_DNA"/>
</dbReference>
<keyword evidence="2" id="KW-0812">Transmembrane</keyword>
<feature type="transmembrane region" description="Helical" evidence="2">
    <location>
        <begin position="32"/>
        <end position="50"/>
    </location>
</feature>
<evidence type="ECO:0000256" key="3">
    <source>
        <dbReference type="SAM" id="SignalP"/>
    </source>
</evidence>
<gene>
    <name evidence="4" type="ORF">BaRGS_00027941</name>
</gene>
<evidence type="ECO:0000313" key="4">
    <source>
        <dbReference type="EMBL" id="KAK7480775.1"/>
    </source>
</evidence>
<dbReference type="Proteomes" id="UP001519460">
    <property type="component" value="Unassembled WGS sequence"/>
</dbReference>
<dbReference type="Gene3D" id="1.20.1530.20">
    <property type="match status" value="1"/>
</dbReference>
<feature type="transmembrane region" description="Helical" evidence="2">
    <location>
        <begin position="62"/>
        <end position="81"/>
    </location>
</feature>
<reference evidence="4 5" key="1">
    <citation type="journal article" date="2023" name="Sci. Data">
        <title>Genome assembly of the Korean intertidal mud-creeper Batillaria attramentaria.</title>
        <authorList>
            <person name="Patra A.K."/>
            <person name="Ho P.T."/>
            <person name="Jun S."/>
            <person name="Lee S.J."/>
            <person name="Kim Y."/>
            <person name="Won Y.J."/>
        </authorList>
    </citation>
    <scope>NUCLEOTIDE SEQUENCE [LARGE SCALE GENOMIC DNA]</scope>
    <source>
        <strain evidence="4">Wonlab-2016</strain>
    </source>
</reference>
<evidence type="ECO:0000256" key="1">
    <source>
        <dbReference type="ARBA" id="ARBA00006528"/>
    </source>
</evidence>
<dbReference type="PANTHER" id="PTHR18640">
    <property type="entry name" value="SOLUTE CARRIER FAMILY 10 MEMBER 7"/>
    <property type="match status" value="1"/>
</dbReference>
<dbReference type="PANTHER" id="PTHR18640:SF5">
    <property type="entry name" value="SODIUM_BILE ACID COTRANSPORTER 7"/>
    <property type="match status" value="1"/>
</dbReference>
<comment type="caution">
    <text evidence="4">The sequence shown here is derived from an EMBL/GenBank/DDBJ whole genome shotgun (WGS) entry which is preliminary data.</text>
</comment>
<feature type="signal peptide" evidence="3">
    <location>
        <begin position="1"/>
        <end position="25"/>
    </location>
</feature>
<keyword evidence="5" id="KW-1185">Reference proteome</keyword>
<keyword evidence="2" id="KW-1133">Transmembrane helix</keyword>
<dbReference type="AlphaFoldDB" id="A0ABD0K1R8"/>
<proteinExistence type="inferred from homology"/>
<dbReference type="InterPro" id="IPR016833">
    <property type="entry name" value="Put_Na-Bile_cotransptr"/>
</dbReference>
<name>A0ABD0K1R8_9CAEN</name>
<accession>A0ABD0K1R8</accession>
<comment type="similarity">
    <text evidence="1">Belongs to the bile acid:sodium symporter (BASS) (TC 2.A.28) family.</text>
</comment>
<feature type="chain" id="PRO_5044817705" description="Sodium/bile acid cotransporter 7" evidence="3">
    <location>
        <begin position="26"/>
        <end position="188"/>
    </location>
</feature>
<organism evidence="4 5">
    <name type="scientific">Batillaria attramentaria</name>
    <dbReference type="NCBI Taxonomy" id="370345"/>
    <lineage>
        <taxon>Eukaryota</taxon>
        <taxon>Metazoa</taxon>
        <taxon>Spiralia</taxon>
        <taxon>Lophotrochozoa</taxon>
        <taxon>Mollusca</taxon>
        <taxon>Gastropoda</taxon>
        <taxon>Caenogastropoda</taxon>
        <taxon>Sorbeoconcha</taxon>
        <taxon>Cerithioidea</taxon>
        <taxon>Batillariidae</taxon>
        <taxon>Batillaria</taxon>
    </lineage>
</organism>
<evidence type="ECO:0000313" key="5">
    <source>
        <dbReference type="Proteomes" id="UP001519460"/>
    </source>
</evidence>
<dbReference type="InterPro" id="IPR038770">
    <property type="entry name" value="Na+/solute_symporter_sf"/>
</dbReference>
<keyword evidence="2" id="KW-0472">Membrane</keyword>
<evidence type="ECO:0000256" key="2">
    <source>
        <dbReference type="SAM" id="Phobius"/>
    </source>
</evidence>
<evidence type="ECO:0008006" key="6">
    <source>
        <dbReference type="Google" id="ProtNLM"/>
    </source>
</evidence>
<protein>
    <recommendedName>
        <fullName evidence="6">Sodium/bile acid cotransporter 7</fullName>
    </recommendedName>
</protein>
<keyword evidence="3" id="KW-0732">Signal</keyword>
<feature type="transmembrane region" description="Helical" evidence="2">
    <location>
        <begin position="97"/>
        <end position="118"/>
    </location>
</feature>
<sequence>MLWLLCPQGIFLTPILILATVGSEAAVPATEIVVQLTLTVVTPLICGQLIQCSHKRWLMRSHIPFSSISSAVLLFIIYTAFCDTFSHQDIKVDSISLLLMVLTIIALQAFLLFLVFYVTTSTPFLGFRPADVTALLFLLYTQIIDTREFDGISVITIPLLIYHPTQILLGGMLVPTLRGWLATTAAFR</sequence>